<dbReference type="Pfam" id="PF21205">
    <property type="entry name" value="Rep3_C"/>
    <property type="match status" value="1"/>
</dbReference>
<organism evidence="1 2">
    <name type="scientific">Cetobacterium ceti</name>
    <dbReference type="NCBI Taxonomy" id="180163"/>
    <lineage>
        <taxon>Bacteria</taxon>
        <taxon>Fusobacteriati</taxon>
        <taxon>Fusobacteriota</taxon>
        <taxon>Fusobacteriia</taxon>
        <taxon>Fusobacteriales</taxon>
        <taxon>Fusobacteriaceae</taxon>
        <taxon>Cetobacterium</taxon>
    </lineage>
</organism>
<keyword evidence="2" id="KW-1185">Reference proteome</keyword>
<dbReference type="STRING" id="180163.SAMN02745174_00321"/>
<reference evidence="1 2" key="1">
    <citation type="submission" date="2017-02" db="EMBL/GenBank/DDBJ databases">
        <authorList>
            <person name="Peterson S.W."/>
        </authorList>
    </citation>
    <scope>NUCLEOTIDE SEQUENCE [LARGE SCALE GENOMIC DNA]</scope>
    <source>
        <strain evidence="1 2">ATCC 700028</strain>
    </source>
</reference>
<protein>
    <submittedName>
        <fullName evidence="1">Initiator Replication protein</fullName>
    </submittedName>
</protein>
<evidence type="ECO:0000313" key="2">
    <source>
        <dbReference type="Proteomes" id="UP000191153"/>
    </source>
</evidence>
<dbReference type="SUPFAM" id="SSF46785">
    <property type="entry name" value="Winged helix' DNA-binding domain"/>
    <property type="match status" value="1"/>
</dbReference>
<evidence type="ECO:0000313" key="1">
    <source>
        <dbReference type="EMBL" id="SJZ37711.1"/>
    </source>
</evidence>
<gene>
    <name evidence="1" type="ORF">SAMN02745174_00321</name>
</gene>
<proteinExistence type="predicted"/>
<dbReference type="Proteomes" id="UP000191153">
    <property type="component" value="Unassembled WGS sequence"/>
</dbReference>
<dbReference type="AlphaFoldDB" id="A0A1T4K5M6"/>
<sequence length="307" mass="37268">MEKMFSIMNSKGFLQNYKIKFLKNLNKREKKLLEISNLKKEKNIFTQEEILEKLKLKDFQEIEKFLLDFSKKVIIIEEKKNNLKVQLSILKSYIFLENKIYIFYGEEIRNSFLENNIFNKIGLDKLLIFKEKYAYEFYEFLLREKNKKNEIEISIEKIREILDAKNLYTRFFDLEKKLLIPIVKELKTMGELKFSYEKIKCGNHRGGKILGIKLNFLEFFQENKKNINFKIEREFKSLYEVHGVVSNIINKYNEKYLYNHLLQLKFLLKIYTLKDGEKMVLNDKKYIIEINYKKNKPSKIEVFLKEK</sequence>
<dbReference type="InterPro" id="IPR036388">
    <property type="entry name" value="WH-like_DNA-bd_sf"/>
</dbReference>
<dbReference type="OrthoDB" id="85500at2"/>
<dbReference type="Gene3D" id="1.10.10.10">
    <property type="entry name" value="Winged helix-like DNA-binding domain superfamily/Winged helix DNA-binding domain"/>
    <property type="match status" value="1"/>
</dbReference>
<name>A0A1T4K5M6_9FUSO</name>
<dbReference type="InterPro" id="IPR036390">
    <property type="entry name" value="WH_DNA-bd_sf"/>
</dbReference>
<dbReference type="EMBL" id="FUWX01000004">
    <property type="protein sequence ID" value="SJZ37711.1"/>
    <property type="molecule type" value="Genomic_DNA"/>
</dbReference>
<accession>A0A1T4K5M6</accession>